<feature type="domain" description="Glycosyltransferase subfamily 4-like N-terminal" evidence="2">
    <location>
        <begin position="11"/>
        <end position="151"/>
    </location>
</feature>
<dbReference type="Gene3D" id="3.40.50.2000">
    <property type="entry name" value="Glycogen Phosphorylase B"/>
    <property type="match status" value="2"/>
</dbReference>
<dbReference type="InterPro" id="IPR028098">
    <property type="entry name" value="Glyco_trans_4-like_N"/>
</dbReference>
<accession>A0A5J5ILB0</accession>
<comment type="caution">
    <text evidence="3">The sequence shown here is derived from an EMBL/GenBank/DDBJ whole genome shotgun (WGS) entry which is preliminary data.</text>
</comment>
<evidence type="ECO:0000259" key="2">
    <source>
        <dbReference type="Pfam" id="PF13477"/>
    </source>
</evidence>
<dbReference type="AlphaFoldDB" id="A0A5J5ILB0"/>
<dbReference type="Pfam" id="PF13477">
    <property type="entry name" value="Glyco_trans_4_2"/>
    <property type="match status" value="1"/>
</dbReference>
<dbReference type="InterPro" id="IPR001296">
    <property type="entry name" value="Glyco_trans_1"/>
</dbReference>
<keyword evidence="3" id="KW-0808">Transferase</keyword>
<dbReference type="Proteomes" id="UP000326903">
    <property type="component" value="Unassembled WGS sequence"/>
</dbReference>
<dbReference type="GO" id="GO:0016757">
    <property type="term" value="F:glycosyltransferase activity"/>
    <property type="evidence" value="ECO:0007669"/>
    <property type="project" value="InterPro"/>
</dbReference>
<sequence length="377" mass="42922">MSTELTGKKIAVIENGLLSTYTMREGLMMHLLEEGCDVYILTHTNRFVTQVEKMGLKVINIGSGNLNLVKVSRYICNLRRALKKIKPDVCLTFSIRPAIWGNLVTRQLKIPTITNITGVGPLFISKNIVYRTARSLYRNALSQTKKVFFQNYDDMNLFIERKFVKSSIAERIPGSGIDYKKFSPILLKGHDSTSFIFLFIGRLIKDKGIFEYINAARIIKKKFPTAIFNVMGPFWTQNLKRNTITHTQLQNWIDEGVIDYLGEKKDVRKFIAEADCIVLPSYREGTSNTLLEAASMEKPTITTNTTGCKEIVSDNETGFLCRVKDEFDLADKMKKMILLSAEERREMGKKARQKIIAEYDKQIVIQAYLKAIIASIG</sequence>
<evidence type="ECO:0000259" key="1">
    <source>
        <dbReference type="Pfam" id="PF00534"/>
    </source>
</evidence>
<dbReference type="Pfam" id="PF00534">
    <property type="entry name" value="Glycos_transf_1"/>
    <property type="match status" value="1"/>
</dbReference>
<dbReference type="SUPFAM" id="SSF53756">
    <property type="entry name" value="UDP-Glycosyltransferase/glycogen phosphorylase"/>
    <property type="match status" value="1"/>
</dbReference>
<dbReference type="PANTHER" id="PTHR12526">
    <property type="entry name" value="GLYCOSYLTRANSFERASE"/>
    <property type="match status" value="1"/>
</dbReference>
<name>A0A5J5ILB0_9BACT</name>
<evidence type="ECO:0000313" key="4">
    <source>
        <dbReference type="Proteomes" id="UP000326903"/>
    </source>
</evidence>
<feature type="domain" description="Glycosyl transferase family 1" evidence="1">
    <location>
        <begin position="189"/>
        <end position="353"/>
    </location>
</feature>
<reference evidence="3 4" key="1">
    <citation type="submission" date="2019-09" db="EMBL/GenBank/DDBJ databases">
        <title>Draft genome sequence of Ginsengibacter sp. BR5-29.</title>
        <authorList>
            <person name="Im W.-T."/>
        </authorList>
    </citation>
    <scope>NUCLEOTIDE SEQUENCE [LARGE SCALE GENOMIC DNA]</scope>
    <source>
        <strain evidence="3 4">BR5-29</strain>
    </source>
</reference>
<protein>
    <submittedName>
        <fullName evidence="3">Glycosyltransferase family 4 protein</fullName>
    </submittedName>
</protein>
<proteinExistence type="predicted"/>
<dbReference type="PANTHER" id="PTHR12526:SF638">
    <property type="entry name" value="SPORE COAT PROTEIN SA"/>
    <property type="match status" value="1"/>
</dbReference>
<dbReference type="RefSeq" id="WP_150413929.1">
    <property type="nucleotide sequence ID" value="NZ_VYQF01000001.1"/>
</dbReference>
<gene>
    <name evidence="3" type="ORF">FW778_07225</name>
</gene>
<keyword evidence="4" id="KW-1185">Reference proteome</keyword>
<organism evidence="3 4">
    <name type="scientific">Ginsengibacter hankyongi</name>
    <dbReference type="NCBI Taxonomy" id="2607284"/>
    <lineage>
        <taxon>Bacteria</taxon>
        <taxon>Pseudomonadati</taxon>
        <taxon>Bacteroidota</taxon>
        <taxon>Chitinophagia</taxon>
        <taxon>Chitinophagales</taxon>
        <taxon>Chitinophagaceae</taxon>
        <taxon>Ginsengibacter</taxon>
    </lineage>
</organism>
<dbReference type="EMBL" id="VYQF01000001">
    <property type="protein sequence ID" value="KAA9041800.1"/>
    <property type="molecule type" value="Genomic_DNA"/>
</dbReference>
<evidence type="ECO:0000313" key="3">
    <source>
        <dbReference type="EMBL" id="KAA9041800.1"/>
    </source>
</evidence>
<dbReference type="CDD" id="cd03808">
    <property type="entry name" value="GT4_CapM-like"/>
    <property type="match status" value="1"/>
</dbReference>